<feature type="compositionally biased region" description="Basic and acidic residues" evidence="3">
    <location>
        <begin position="27"/>
        <end position="39"/>
    </location>
</feature>
<comment type="caution">
    <text evidence="4">The sequence shown here is derived from an EMBL/GenBank/DDBJ whole genome shotgun (WGS) entry which is preliminary data.</text>
</comment>
<evidence type="ECO:0000256" key="2">
    <source>
        <dbReference type="ARBA" id="ARBA00023134"/>
    </source>
</evidence>
<feature type="region of interest" description="Disordered" evidence="3">
    <location>
        <begin position="1"/>
        <end position="44"/>
    </location>
</feature>
<evidence type="ECO:0000256" key="1">
    <source>
        <dbReference type="ARBA" id="ARBA00022741"/>
    </source>
</evidence>
<dbReference type="PANTHER" id="PTHR45709">
    <property type="entry name" value="LARGE SUBUNIT GTPASE 1 HOMOLOG-RELATED"/>
    <property type="match status" value="1"/>
</dbReference>
<evidence type="ECO:0000256" key="3">
    <source>
        <dbReference type="SAM" id="MobiDB-lite"/>
    </source>
</evidence>
<organism evidence="4 5">
    <name type="scientific">Dispira parvispora</name>
    <dbReference type="NCBI Taxonomy" id="1520584"/>
    <lineage>
        <taxon>Eukaryota</taxon>
        <taxon>Fungi</taxon>
        <taxon>Fungi incertae sedis</taxon>
        <taxon>Zoopagomycota</taxon>
        <taxon>Kickxellomycotina</taxon>
        <taxon>Dimargaritomycetes</taxon>
        <taxon>Dimargaritales</taxon>
        <taxon>Dimargaritaceae</taxon>
        <taxon>Dispira</taxon>
    </lineage>
</organism>
<feature type="non-terminal residue" evidence="4">
    <location>
        <position position="164"/>
    </location>
</feature>
<dbReference type="OrthoDB" id="61815at2759"/>
<sequence length="164" mass="19419">MPRKKPFSGKQKKEQLKQKRGRRRDHAAHSTEHHDRQRVDTATTSHGLVTTDTQRITQADLNPKVLCREDNLVSSFDRLTPQEIRTNKLYTMEPFKRLPPTALEIGVEEMYSHVIDIPQRPQWSNVESKAQLDARETEYFNHWLQQIFAKYDRSQLSFFEKNLE</sequence>
<keyword evidence="2" id="KW-0342">GTP-binding</keyword>
<dbReference type="GO" id="GO:0005525">
    <property type="term" value="F:GTP binding"/>
    <property type="evidence" value="ECO:0007669"/>
    <property type="project" value="UniProtKB-KW"/>
</dbReference>
<gene>
    <name evidence="4" type="ORF">IWQ62_002379</name>
</gene>
<evidence type="ECO:0000313" key="5">
    <source>
        <dbReference type="Proteomes" id="UP001150925"/>
    </source>
</evidence>
<protein>
    <submittedName>
        <fullName evidence="4">Uncharacterized protein</fullName>
    </submittedName>
</protein>
<proteinExistence type="predicted"/>
<accession>A0A9W8AQ44</accession>
<reference evidence="4" key="1">
    <citation type="submission" date="2022-07" db="EMBL/GenBank/DDBJ databases">
        <title>Phylogenomic reconstructions and comparative analyses of Kickxellomycotina fungi.</title>
        <authorList>
            <person name="Reynolds N.K."/>
            <person name="Stajich J.E."/>
            <person name="Barry K."/>
            <person name="Grigoriev I.V."/>
            <person name="Crous P."/>
            <person name="Smith M.E."/>
        </authorList>
    </citation>
    <scope>NUCLEOTIDE SEQUENCE</scope>
    <source>
        <strain evidence="4">RSA 1196</strain>
    </source>
</reference>
<dbReference type="EMBL" id="JANBPY010000495">
    <property type="protein sequence ID" value="KAJ1966585.1"/>
    <property type="molecule type" value="Genomic_DNA"/>
</dbReference>
<dbReference type="InterPro" id="IPR043358">
    <property type="entry name" value="GNL1-like"/>
</dbReference>
<dbReference type="AlphaFoldDB" id="A0A9W8AQ44"/>
<name>A0A9W8AQ44_9FUNG</name>
<evidence type="ECO:0000313" key="4">
    <source>
        <dbReference type="EMBL" id="KAJ1966585.1"/>
    </source>
</evidence>
<keyword evidence="1" id="KW-0547">Nucleotide-binding</keyword>
<dbReference type="GO" id="GO:0003924">
    <property type="term" value="F:GTPase activity"/>
    <property type="evidence" value="ECO:0007669"/>
    <property type="project" value="InterPro"/>
</dbReference>
<dbReference type="PANTHER" id="PTHR45709:SF3">
    <property type="entry name" value="GUANINE NUCLEOTIDE-BINDING PROTEIN-LIKE 1"/>
    <property type="match status" value="1"/>
</dbReference>
<dbReference type="Proteomes" id="UP001150925">
    <property type="component" value="Unassembled WGS sequence"/>
</dbReference>
<keyword evidence="5" id="KW-1185">Reference proteome</keyword>